<dbReference type="Proteomes" id="UP000182284">
    <property type="component" value="Unassembled WGS sequence"/>
</dbReference>
<protein>
    <recommendedName>
        <fullName evidence="5">AAA+ family ATPase</fullName>
    </recommendedName>
</protein>
<feature type="signal peptide" evidence="2">
    <location>
        <begin position="1"/>
        <end position="21"/>
    </location>
</feature>
<evidence type="ECO:0000256" key="2">
    <source>
        <dbReference type="SAM" id="SignalP"/>
    </source>
</evidence>
<name>A0A1G7GQY7_9RHOB</name>
<reference evidence="3 4" key="1">
    <citation type="submission" date="2016-10" db="EMBL/GenBank/DDBJ databases">
        <authorList>
            <person name="de Groot N.N."/>
        </authorList>
    </citation>
    <scope>NUCLEOTIDE SEQUENCE [LARGE SCALE GENOMIC DNA]</scope>
    <source>
        <strain evidence="3 4">DSM 27375</strain>
    </source>
</reference>
<dbReference type="RefSeq" id="WP_074641007.1">
    <property type="nucleotide sequence ID" value="NZ_FNBL01000001.1"/>
</dbReference>
<evidence type="ECO:0008006" key="5">
    <source>
        <dbReference type="Google" id="ProtNLM"/>
    </source>
</evidence>
<keyword evidence="2" id="KW-0732">Signal</keyword>
<accession>A0A1G7GQY7</accession>
<evidence type="ECO:0000256" key="1">
    <source>
        <dbReference type="SAM" id="MobiDB-lite"/>
    </source>
</evidence>
<feature type="chain" id="PRO_5010245196" description="AAA+ family ATPase" evidence="2">
    <location>
        <begin position="22"/>
        <end position="105"/>
    </location>
</feature>
<dbReference type="EMBL" id="FNBL01000001">
    <property type="protein sequence ID" value="SDE90588.1"/>
    <property type="molecule type" value="Genomic_DNA"/>
</dbReference>
<organism evidence="3 4">
    <name type="scientific">Celeribacter baekdonensis</name>
    <dbReference type="NCBI Taxonomy" id="875171"/>
    <lineage>
        <taxon>Bacteria</taxon>
        <taxon>Pseudomonadati</taxon>
        <taxon>Pseudomonadota</taxon>
        <taxon>Alphaproteobacteria</taxon>
        <taxon>Rhodobacterales</taxon>
        <taxon>Roseobacteraceae</taxon>
        <taxon>Celeribacter</taxon>
    </lineage>
</organism>
<sequence>MKQIVARTSLSLLVLSTSPLAAQEASEGMDLMREGARMLLEQLFQKMEPALKELDGVMDDVTAYDPPVILPNGDILIRRKPPIKEAPTPDQEAAPDDAPEGAMDI</sequence>
<evidence type="ECO:0000313" key="4">
    <source>
        <dbReference type="Proteomes" id="UP000182284"/>
    </source>
</evidence>
<dbReference type="OrthoDB" id="7308154at2"/>
<evidence type="ECO:0000313" key="3">
    <source>
        <dbReference type="EMBL" id="SDE90588.1"/>
    </source>
</evidence>
<dbReference type="AlphaFoldDB" id="A0A1G7GQY7"/>
<feature type="region of interest" description="Disordered" evidence="1">
    <location>
        <begin position="79"/>
        <end position="105"/>
    </location>
</feature>
<proteinExistence type="predicted"/>
<gene>
    <name evidence="3" type="ORF">SAMN04488117_101677</name>
</gene>